<keyword evidence="9" id="KW-0969">Cilium</keyword>
<feature type="chain" id="PRO_5025628111" evidence="8">
    <location>
        <begin position="30"/>
        <end position="203"/>
    </location>
</feature>
<comment type="subcellular location">
    <subcellularLocation>
        <location evidence="1">Cell membrane</location>
    </subcellularLocation>
</comment>
<organism evidence="9 10">
    <name type="scientific">Paenibacillus psychroresistens</name>
    <dbReference type="NCBI Taxonomy" id="1778678"/>
    <lineage>
        <taxon>Bacteria</taxon>
        <taxon>Bacillati</taxon>
        <taxon>Bacillota</taxon>
        <taxon>Bacilli</taxon>
        <taxon>Bacillales</taxon>
        <taxon>Paenibacillaceae</taxon>
        <taxon>Paenibacillus</taxon>
    </lineage>
</organism>
<dbReference type="GO" id="GO:0044781">
    <property type="term" value="P:bacterial-type flagellum organization"/>
    <property type="evidence" value="ECO:0007669"/>
    <property type="project" value="InterPro"/>
</dbReference>
<dbReference type="InterPro" id="IPR022781">
    <property type="entry name" value="Flagellar_biosynth_FliO"/>
</dbReference>
<dbReference type="Proteomes" id="UP000426246">
    <property type="component" value="Chromosome"/>
</dbReference>
<keyword evidence="9" id="KW-0966">Cell projection</keyword>
<keyword evidence="4 7" id="KW-1133">Transmembrane helix</keyword>
<dbReference type="OrthoDB" id="2376965at2"/>
<protein>
    <submittedName>
        <fullName evidence="9">Flagellar protein</fullName>
    </submittedName>
</protein>
<feature type="transmembrane region" description="Helical" evidence="7">
    <location>
        <begin position="53"/>
        <end position="73"/>
    </location>
</feature>
<name>A0A6B8RKW0_9BACL</name>
<proteinExistence type="predicted"/>
<evidence type="ECO:0000313" key="10">
    <source>
        <dbReference type="Proteomes" id="UP000426246"/>
    </source>
</evidence>
<accession>A0A6B8RKW0</accession>
<evidence type="ECO:0000256" key="6">
    <source>
        <dbReference type="SAM" id="MobiDB-lite"/>
    </source>
</evidence>
<keyword evidence="10" id="KW-1185">Reference proteome</keyword>
<keyword evidence="5 7" id="KW-0472">Membrane</keyword>
<dbReference type="GO" id="GO:0016020">
    <property type="term" value="C:membrane"/>
    <property type="evidence" value="ECO:0007669"/>
    <property type="project" value="InterPro"/>
</dbReference>
<gene>
    <name evidence="9" type="ORF">EHS13_15820</name>
</gene>
<keyword evidence="2" id="KW-1003">Cell membrane</keyword>
<evidence type="ECO:0000256" key="2">
    <source>
        <dbReference type="ARBA" id="ARBA00022475"/>
    </source>
</evidence>
<dbReference type="Pfam" id="PF04347">
    <property type="entry name" value="FliO"/>
    <property type="match status" value="1"/>
</dbReference>
<feature type="signal peptide" evidence="8">
    <location>
        <begin position="1"/>
        <end position="29"/>
    </location>
</feature>
<dbReference type="KEGG" id="ppsc:EHS13_15820"/>
<keyword evidence="8" id="KW-0732">Signal</keyword>
<evidence type="ECO:0000256" key="3">
    <source>
        <dbReference type="ARBA" id="ARBA00022692"/>
    </source>
</evidence>
<reference evidence="10" key="1">
    <citation type="submission" date="2018-11" db="EMBL/GenBank/DDBJ databases">
        <title>Complete genome sequence of Paenibacillus sp. ML311-T8.</title>
        <authorList>
            <person name="Nam Y.-D."/>
            <person name="Kang J."/>
            <person name="Chung W.-H."/>
            <person name="Park Y.S."/>
        </authorList>
    </citation>
    <scope>NUCLEOTIDE SEQUENCE [LARGE SCALE GENOMIC DNA]</scope>
    <source>
        <strain evidence="10">ML311-T8</strain>
    </source>
</reference>
<evidence type="ECO:0000256" key="5">
    <source>
        <dbReference type="ARBA" id="ARBA00023136"/>
    </source>
</evidence>
<dbReference type="AlphaFoldDB" id="A0A6B8RKW0"/>
<keyword evidence="3 7" id="KW-0812">Transmembrane</keyword>
<dbReference type="EMBL" id="CP034235">
    <property type="protein sequence ID" value="QGQ96242.1"/>
    <property type="molecule type" value="Genomic_DNA"/>
</dbReference>
<sequence length="203" mass="22800">MKKLSKSPFIFMSLLGIILSFGFASYSFAAIDEPDNDIGSIGNIGSSIKMVGYVIFCLILIIALFFVIIKVISQKNKLMMSGRSVKLIGGVAIGQNKTIQVVEVGHTLYVVGVGENVQLISKVEDAEEIEFIINNMQIRGNMDFPSLGKWFKGLKGEKHIEEEDLSPSFQQVFHEKMERISNRKQRVDELLHNDNESDRLNDK</sequence>
<evidence type="ECO:0000256" key="7">
    <source>
        <dbReference type="SAM" id="Phobius"/>
    </source>
</evidence>
<evidence type="ECO:0000256" key="4">
    <source>
        <dbReference type="ARBA" id="ARBA00022989"/>
    </source>
</evidence>
<evidence type="ECO:0000256" key="8">
    <source>
        <dbReference type="SAM" id="SignalP"/>
    </source>
</evidence>
<keyword evidence="9" id="KW-0282">Flagellum</keyword>
<dbReference type="RefSeq" id="WP_155701278.1">
    <property type="nucleotide sequence ID" value="NZ_CP034235.1"/>
</dbReference>
<evidence type="ECO:0000256" key="1">
    <source>
        <dbReference type="ARBA" id="ARBA00004236"/>
    </source>
</evidence>
<evidence type="ECO:0000313" key="9">
    <source>
        <dbReference type="EMBL" id="QGQ96242.1"/>
    </source>
</evidence>
<feature type="region of interest" description="Disordered" evidence="6">
    <location>
        <begin position="184"/>
        <end position="203"/>
    </location>
</feature>